<feature type="compositionally biased region" description="Basic and acidic residues" evidence="6">
    <location>
        <begin position="636"/>
        <end position="645"/>
    </location>
</feature>
<keyword evidence="4 5" id="KW-0067">ATP-binding</keyword>
<accession>A0A9W7BJU2</accession>
<evidence type="ECO:0000256" key="4">
    <source>
        <dbReference type="ARBA" id="ARBA00022840"/>
    </source>
</evidence>
<feature type="binding site" evidence="5">
    <location>
        <position position="79"/>
    </location>
    <ligand>
        <name>ATP</name>
        <dbReference type="ChEBI" id="CHEBI:30616"/>
    </ligand>
</feature>
<evidence type="ECO:0000259" key="7">
    <source>
        <dbReference type="PROSITE" id="PS50011"/>
    </source>
</evidence>
<gene>
    <name evidence="8" type="ORF">TL16_g11313</name>
</gene>
<keyword evidence="2 5" id="KW-0547">Nucleotide-binding</keyword>
<comment type="caution">
    <text evidence="8">The sequence shown here is derived from an EMBL/GenBank/DDBJ whole genome shotgun (WGS) entry which is preliminary data.</text>
</comment>
<dbReference type="Pfam" id="PF00069">
    <property type="entry name" value="Pkinase"/>
    <property type="match status" value="1"/>
</dbReference>
<evidence type="ECO:0000256" key="1">
    <source>
        <dbReference type="ARBA" id="ARBA00022679"/>
    </source>
</evidence>
<dbReference type="AlphaFoldDB" id="A0A9W7BJU2"/>
<proteinExistence type="predicted"/>
<dbReference type="PANTHER" id="PTHR24348">
    <property type="entry name" value="SERINE/THREONINE-PROTEIN KINASE UNC-51-RELATED"/>
    <property type="match status" value="1"/>
</dbReference>
<feature type="region of interest" description="Disordered" evidence="6">
    <location>
        <begin position="1"/>
        <end position="40"/>
    </location>
</feature>
<keyword evidence="3" id="KW-0418">Kinase</keyword>
<dbReference type="Proteomes" id="UP001162640">
    <property type="component" value="Unassembled WGS sequence"/>
</dbReference>
<dbReference type="InterPro" id="IPR045269">
    <property type="entry name" value="Atg1-like"/>
</dbReference>
<sequence>MSDIMSDGKPPLSSPTHQPSSPPPPSTPPQLTQIRSTTSPGTKIVGGYALQSKLGSGSFATVYLGHATEGGREEKVAIKAIKSSRLTKKVQENLDVEISILQNFQHSTIVKMFSVLKSKEHIYLFLEYCAGGDLQRLIRSRKTSRLTERLSRRLFKDLTEGLKFLHDKDVIHRDIKPQNLLLTCHLPPDELHDPPKSTSPDTPSVQPFSLKIADFGFARQLESAALAETLCGSPLYMAPEILQHQKYDGKADLWSAGTVLFEMIAGRPPFNGVNHIDLLRNIQRKAVRLPEGVRVSPECVKLLRGLLNRNPVNRDPFEIFFETAEKFIDLGCGDESSTANARRSNSFSNPSTFPVVHKSPQSTSLTANNQILATPPMQAMQGGMMTPPPLSLTGDGSLGSVEQNQQTLQQQHHQQQLSFSQQQQFLSQQHAQLQQQQLLLQQQQQALANVYGVAPFAPLAPSPPLPRAVSREHLPVFNLDGSNAYGGGPTRTPPLVQSEEGFVMVNNAPNQTAYGVPSHQFQPQYQTPLSGGGNPQTYQRTSPQLNMLSTSPGTGAGLMAMMAHNQTTQPPSTIFPNSSALNSSGSNSSQQVSGVEMAEKMLSAAEDVGRRAINIANVGDIRAYLAMEVEGVGESETAKDEENTMKDSSSSTTTLANSRTSTALLHLKEAVNLYKYALRLMKASLGAAQRVVDIVNTFGSSNDLHRELAR</sequence>
<dbReference type="PROSITE" id="PS00108">
    <property type="entry name" value="PROTEIN_KINASE_ST"/>
    <property type="match status" value="1"/>
</dbReference>
<feature type="region of interest" description="Disordered" evidence="6">
    <location>
        <begin position="633"/>
        <end position="657"/>
    </location>
</feature>
<feature type="compositionally biased region" description="Polar residues" evidence="6">
    <location>
        <begin position="338"/>
        <end position="352"/>
    </location>
</feature>
<dbReference type="InterPro" id="IPR011009">
    <property type="entry name" value="Kinase-like_dom_sf"/>
</dbReference>
<dbReference type="InterPro" id="IPR000719">
    <property type="entry name" value="Prot_kinase_dom"/>
</dbReference>
<dbReference type="PROSITE" id="PS50011">
    <property type="entry name" value="PROTEIN_KINASE_DOM"/>
    <property type="match status" value="1"/>
</dbReference>
<dbReference type="SUPFAM" id="SSF56112">
    <property type="entry name" value="Protein kinase-like (PK-like)"/>
    <property type="match status" value="1"/>
</dbReference>
<reference evidence="9" key="1">
    <citation type="journal article" date="2023" name="Commun. Biol.">
        <title>Genome analysis of Parmales, the sister group of diatoms, reveals the evolutionary specialization of diatoms from phago-mixotrophs to photoautotrophs.</title>
        <authorList>
            <person name="Ban H."/>
            <person name="Sato S."/>
            <person name="Yoshikawa S."/>
            <person name="Yamada K."/>
            <person name="Nakamura Y."/>
            <person name="Ichinomiya M."/>
            <person name="Sato N."/>
            <person name="Blanc-Mathieu R."/>
            <person name="Endo H."/>
            <person name="Kuwata A."/>
            <person name="Ogata H."/>
        </authorList>
    </citation>
    <scope>NUCLEOTIDE SEQUENCE [LARGE SCALE GENOMIC DNA]</scope>
</reference>
<feature type="region of interest" description="Disordered" evidence="6">
    <location>
        <begin position="338"/>
        <end position="360"/>
    </location>
</feature>
<dbReference type="GO" id="GO:0010506">
    <property type="term" value="P:regulation of autophagy"/>
    <property type="evidence" value="ECO:0007669"/>
    <property type="project" value="InterPro"/>
</dbReference>
<dbReference type="InterPro" id="IPR008271">
    <property type="entry name" value="Ser/Thr_kinase_AS"/>
</dbReference>
<dbReference type="PANTHER" id="PTHR24348:SF22">
    <property type="entry name" value="NON-SPECIFIC SERINE_THREONINE PROTEIN KINASE"/>
    <property type="match status" value="1"/>
</dbReference>
<feature type="compositionally biased region" description="Low complexity" evidence="6">
    <location>
        <begin position="10"/>
        <end position="19"/>
    </location>
</feature>
<dbReference type="GO" id="GO:0005776">
    <property type="term" value="C:autophagosome"/>
    <property type="evidence" value="ECO:0007669"/>
    <property type="project" value="TreeGrafter"/>
</dbReference>
<dbReference type="SMART" id="SM00220">
    <property type="entry name" value="S_TKc"/>
    <property type="match status" value="1"/>
</dbReference>
<feature type="compositionally biased region" description="Low complexity" evidence="6">
    <location>
        <begin position="405"/>
        <end position="415"/>
    </location>
</feature>
<evidence type="ECO:0000256" key="6">
    <source>
        <dbReference type="SAM" id="MobiDB-lite"/>
    </source>
</evidence>
<dbReference type="GO" id="GO:0000407">
    <property type="term" value="C:phagophore assembly site"/>
    <property type="evidence" value="ECO:0007669"/>
    <property type="project" value="TreeGrafter"/>
</dbReference>
<feature type="region of interest" description="Disordered" evidence="6">
    <location>
        <begin position="378"/>
        <end position="415"/>
    </location>
</feature>
<feature type="compositionally biased region" description="Polar residues" evidence="6">
    <location>
        <begin position="646"/>
        <end position="657"/>
    </location>
</feature>
<dbReference type="GO" id="GO:0004674">
    <property type="term" value="F:protein serine/threonine kinase activity"/>
    <property type="evidence" value="ECO:0007669"/>
    <property type="project" value="InterPro"/>
</dbReference>
<dbReference type="GO" id="GO:0016020">
    <property type="term" value="C:membrane"/>
    <property type="evidence" value="ECO:0007669"/>
    <property type="project" value="TreeGrafter"/>
</dbReference>
<dbReference type="PROSITE" id="PS00107">
    <property type="entry name" value="PROTEIN_KINASE_ATP"/>
    <property type="match status" value="1"/>
</dbReference>
<name>A0A9W7BJU2_9STRA</name>
<evidence type="ECO:0000256" key="5">
    <source>
        <dbReference type="PROSITE-ProRule" id="PRU10141"/>
    </source>
</evidence>
<evidence type="ECO:0000313" key="8">
    <source>
        <dbReference type="EMBL" id="GMH88957.1"/>
    </source>
</evidence>
<organism evidence="8 9">
    <name type="scientific">Triparma laevis f. inornata</name>
    <dbReference type="NCBI Taxonomy" id="1714386"/>
    <lineage>
        <taxon>Eukaryota</taxon>
        <taxon>Sar</taxon>
        <taxon>Stramenopiles</taxon>
        <taxon>Ochrophyta</taxon>
        <taxon>Bolidophyceae</taxon>
        <taxon>Parmales</taxon>
        <taxon>Triparmaceae</taxon>
        <taxon>Triparma</taxon>
    </lineage>
</organism>
<dbReference type="FunFam" id="3.30.200.20:FF:000042">
    <property type="entry name" value="Aurora kinase A"/>
    <property type="match status" value="1"/>
</dbReference>
<evidence type="ECO:0000256" key="3">
    <source>
        <dbReference type="ARBA" id="ARBA00022777"/>
    </source>
</evidence>
<dbReference type="GO" id="GO:0000045">
    <property type="term" value="P:autophagosome assembly"/>
    <property type="evidence" value="ECO:0007669"/>
    <property type="project" value="TreeGrafter"/>
</dbReference>
<dbReference type="Gene3D" id="1.10.510.10">
    <property type="entry name" value="Transferase(Phosphotransferase) domain 1"/>
    <property type="match status" value="1"/>
</dbReference>
<feature type="domain" description="Protein kinase" evidence="7">
    <location>
        <begin position="48"/>
        <end position="328"/>
    </location>
</feature>
<dbReference type="GO" id="GO:0005524">
    <property type="term" value="F:ATP binding"/>
    <property type="evidence" value="ECO:0007669"/>
    <property type="project" value="UniProtKB-UniRule"/>
</dbReference>
<evidence type="ECO:0000256" key="2">
    <source>
        <dbReference type="ARBA" id="ARBA00022741"/>
    </source>
</evidence>
<dbReference type="GO" id="GO:0005829">
    <property type="term" value="C:cytosol"/>
    <property type="evidence" value="ECO:0007669"/>
    <property type="project" value="TreeGrafter"/>
</dbReference>
<dbReference type="EMBL" id="BLQM01000421">
    <property type="protein sequence ID" value="GMH88957.1"/>
    <property type="molecule type" value="Genomic_DNA"/>
</dbReference>
<keyword evidence="1" id="KW-0808">Transferase</keyword>
<evidence type="ECO:0000313" key="9">
    <source>
        <dbReference type="Proteomes" id="UP001162640"/>
    </source>
</evidence>
<protein>
    <recommendedName>
        <fullName evidence="7">Protein kinase domain-containing protein</fullName>
    </recommendedName>
</protein>
<dbReference type="InterPro" id="IPR017441">
    <property type="entry name" value="Protein_kinase_ATP_BS"/>
</dbReference>